<dbReference type="RefSeq" id="WP_019168851.1">
    <property type="nucleotide sequence ID" value="NZ_CAIB01000176.1"/>
</dbReference>
<proteinExistence type="predicted"/>
<keyword evidence="2" id="KW-1185">Reference proteome</keyword>
<evidence type="ECO:0000313" key="1">
    <source>
        <dbReference type="EMBL" id="SUM45562.1"/>
    </source>
</evidence>
<reference evidence="1 2" key="1">
    <citation type="submission" date="2018-06" db="EMBL/GenBank/DDBJ databases">
        <authorList>
            <consortium name="Pathogen Informatics"/>
            <person name="Doyle S."/>
        </authorList>
    </citation>
    <scope>NUCLEOTIDE SEQUENCE [LARGE SCALE GENOMIC DNA]</scope>
    <source>
        <strain evidence="2">NCTC 11048</strain>
    </source>
</reference>
<protein>
    <submittedName>
        <fullName evidence="1">Uncharacterized protein</fullName>
    </submittedName>
</protein>
<gene>
    <name evidence="1" type="ORF">NCTC11048_00547</name>
</gene>
<evidence type="ECO:0000313" key="2">
    <source>
        <dbReference type="Proteomes" id="UP000255549"/>
    </source>
</evidence>
<dbReference type="Proteomes" id="UP000255549">
    <property type="component" value="Unassembled WGS sequence"/>
</dbReference>
<organism evidence="1 2">
    <name type="scientific">Staphylococcus intermedius NCTC 11048</name>
    <dbReference type="NCBI Taxonomy" id="1141106"/>
    <lineage>
        <taxon>Bacteria</taxon>
        <taxon>Bacillati</taxon>
        <taxon>Bacillota</taxon>
        <taxon>Bacilli</taxon>
        <taxon>Bacillales</taxon>
        <taxon>Staphylococcaceae</taxon>
        <taxon>Staphylococcus</taxon>
        <taxon>Staphylococcus intermedius group</taxon>
    </lineage>
</organism>
<dbReference type="OrthoDB" id="2411328at2"/>
<dbReference type="EMBL" id="UHDP01000003">
    <property type="protein sequence ID" value="SUM45562.1"/>
    <property type="molecule type" value="Genomic_DNA"/>
</dbReference>
<name>A0A380G482_STAIN</name>
<sequence>MFYVIAILLVLILAVLLLMNSKINQTRREMTGLPISATFPIQQKLKHEMNHMLVVSTECAVCQRIFNSLKNKGQLNTLYPVFKDEPKAVQVFVAEHPHLKKAHIISNMNPQQLYIQTTPLAYTINQSGTILKKQAVVSLKELNL</sequence>
<accession>A0A380G482</accession>
<dbReference type="AlphaFoldDB" id="A0A380G482"/>